<dbReference type="EMBL" id="SHLI01000001">
    <property type="protein sequence ID" value="RZU98918.1"/>
    <property type="molecule type" value="Genomic_DNA"/>
</dbReference>
<keyword evidence="4" id="KW-1134">Transmembrane beta strand</keyword>
<reference evidence="9 10" key="1">
    <citation type="submission" date="2019-02" db="EMBL/GenBank/DDBJ databases">
        <title>Genomic Encyclopedia of Type Strains, Phase IV (KMG-IV): sequencing the most valuable type-strain genomes for metagenomic binning, comparative biology and taxonomic classification.</title>
        <authorList>
            <person name="Goeker M."/>
        </authorList>
    </citation>
    <scope>NUCLEOTIDE SEQUENCE [LARGE SCALE GENOMIC DNA]</scope>
    <source>
        <strain evidence="9 10">DSM 21056</strain>
    </source>
</reference>
<comment type="similarity">
    <text evidence="2">Belongs to the outer membrane factor (OMF) (TC 1.B.17) family.</text>
</comment>
<evidence type="ECO:0000256" key="1">
    <source>
        <dbReference type="ARBA" id="ARBA00004442"/>
    </source>
</evidence>
<sequence length="462" mass="50978">MKKPLFAALVAVLTVLPSTGMTQTSPPSEIDQVVKHAIESNPEVQSAWHVFRSAGRDVDEARGGYYPTVDLVGRAARESRNYGVEENFSDASGELTLTQSIFDGFFTRSEVERLSNAELVRYYELLDAAERTALEALVAYQDVRRQRDLVDLARDNYQQHLDVQAQVQESTEAGVARGADFQQIEARVAQAESNLINETSNLHDVSARYRRIVGLPPADQLDSDVLEDAVMAGDLEAALMRAYENNPSFRAALRDIESSRATIDRERSAYLPSLDLNASYGVDNRTDLGARDTRREARIGVELRVNLFNGGSDRAATESAVEQLSAAQSQRDIACRNIRQTMEIAYNDVGKLAEQMEVLNKYRLSGDRVRVAYRDQFQIGQRTLLDVLDSENEFFQAARSYVNAQVDHQIAIAEALTAGGQLLDAVDVRRDGLPGLSDLGAAPLPVDGQSACPGGNQMMVDR</sequence>
<dbReference type="NCBIfam" id="TIGR01844">
    <property type="entry name" value="type_I_sec_TolC"/>
    <property type="match status" value="1"/>
</dbReference>
<evidence type="ECO:0000256" key="6">
    <source>
        <dbReference type="ARBA" id="ARBA00023136"/>
    </source>
</evidence>
<feature type="signal peptide" evidence="8">
    <location>
        <begin position="1"/>
        <end position="22"/>
    </location>
</feature>
<keyword evidence="10" id="KW-1185">Reference proteome</keyword>
<dbReference type="SUPFAM" id="SSF56954">
    <property type="entry name" value="Outer membrane efflux proteins (OEP)"/>
    <property type="match status" value="1"/>
</dbReference>
<dbReference type="InterPro" id="IPR051906">
    <property type="entry name" value="TolC-like"/>
</dbReference>
<protein>
    <submittedName>
        <fullName evidence="9">Adhesin transport system outer membrane protein</fullName>
    </submittedName>
</protein>
<dbReference type="InterPro" id="IPR003423">
    <property type="entry name" value="OMP_efflux"/>
</dbReference>
<dbReference type="Pfam" id="PF02321">
    <property type="entry name" value="OEP"/>
    <property type="match status" value="2"/>
</dbReference>
<keyword evidence="6" id="KW-0472">Membrane</keyword>
<dbReference type="RefSeq" id="WP_130503189.1">
    <property type="nucleotide sequence ID" value="NZ_SHLI01000001.1"/>
</dbReference>
<keyword evidence="3" id="KW-0813">Transport</keyword>
<dbReference type="PANTHER" id="PTHR30026:SF22">
    <property type="entry name" value="OUTER MEMBRANE EFFLUX PROTEIN"/>
    <property type="match status" value="1"/>
</dbReference>
<evidence type="ECO:0000256" key="5">
    <source>
        <dbReference type="ARBA" id="ARBA00022692"/>
    </source>
</evidence>
<name>A0A4Q8D0T0_9GAMM</name>
<organism evidence="9 10">
    <name type="scientific">Spiribacter vilamensis</name>
    <dbReference type="NCBI Taxonomy" id="531306"/>
    <lineage>
        <taxon>Bacteria</taxon>
        <taxon>Pseudomonadati</taxon>
        <taxon>Pseudomonadota</taxon>
        <taxon>Gammaproteobacteria</taxon>
        <taxon>Chromatiales</taxon>
        <taxon>Ectothiorhodospiraceae</taxon>
        <taxon>Spiribacter</taxon>
    </lineage>
</organism>
<dbReference type="InterPro" id="IPR010130">
    <property type="entry name" value="T1SS_OMP_TolC"/>
</dbReference>
<dbReference type="GO" id="GO:1990281">
    <property type="term" value="C:efflux pump complex"/>
    <property type="evidence" value="ECO:0007669"/>
    <property type="project" value="TreeGrafter"/>
</dbReference>
<feature type="chain" id="PRO_5020882401" evidence="8">
    <location>
        <begin position="23"/>
        <end position="462"/>
    </location>
</feature>
<dbReference type="Gene3D" id="1.20.1600.10">
    <property type="entry name" value="Outer membrane efflux proteins (OEP)"/>
    <property type="match status" value="1"/>
</dbReference>
<accession>A0A4Q8D0T0</accession>
<comment type="subcellular location">
    <subcellularLocation>
        <location evidence="1">Cell outer membrane</location>
    </subcellularLocation>
</comment>
<evidence type="ECO:0000256" key="4">
    <source>
        <dbReference type="ARBA" id="ARBA00022452"/>
    </source>
</evidence>
<evidence type="ECO:0000256" key="7">
    <source>
        <dbReference type="ARBA" id="ARBA00023237"/>
    </source>
</evidence>
<keyword evidence="7" id="KW-0998">Cell outer membrane</keyword>
<evidence type="ECO:0000256" key="8">
    <source>
        <dbReference type="SAM" id="SignalP"/>
    </source>
</evidence>
<gene>
    <name evidence="9" type="ORF">EV698_1184</name>
</gene>
<dbReference type="GO" id="GO:0009279">
    <property type="term" value="C:cell outer membrane"/>
    <property type="evidence" value="ECO:0007669"/>
    <property type="project" value="UniProtKB-SubCell"/>
</dbReference>
<keyword evidence="8" id="KW-0732">Signal</keyword>
<dbReference type="GO" id="GO:0015288">
    <property type="term" value="F:porin activity"/>
    <property type="evidence" value="ECO:0007669"/>
    <property type="project" value="TreeGrafter"/>
</dbReference>
<dbReference type="AlphaFoldDB" id="A0A4Q8D0T0"/>
<dbReference type="PANTHER" id="PTHR30026">
    <property type="entry name" value="OUTER MEMBRANE PROTEIN TOLC"/>
    <property type="match status" value="1"/>
</dbReference>
<dbReference type="Proteomes" id="UP000292298">
    <property type="component" value="Unassembled WGS sequence"/>
</dbReference>
<keyword evidence="5" id="KW-0812">Transmembrane</keyword>
<dbReference type="OrthoDB" id="9814637at2"/>
<comment type="caution">
    <text evidence="9">The sequence shown here is derived from an EMBL/GenBank/DDBJ whole genome shotgun (WGS) entry which is preliminary data.</text>
</comment>
<evidence type="ECO:0000313" key="10">
    <source>
        <dbReference type="Proteomes" id="UP000292298"/>
    </source>
</evidence>
<dbReference type="GO" id="GO:0015562">
    <property type="term" value="F:efflux transmembrane transporter activity"/>
    <property type="evidence" value="ECO:0007669"/>
    <property type="project" value="InterPro"/>
</dbReference>
<evidence type="ECO:0000256" key="3">
    <source>
        <dbReference type="ARBA" id="ARBA00022448"/>
    </source>
</evidence>
<evidence type="ECO:0000256" key="2">
    <source>
        <dbReference type="ARBA" id="ARBA00007613"/>
    </source>
</evidence>
<evidence type="ECO:0000313" key="9">
    <source>
        <dbReference type="EMBL" id="RZU98918.1"/>
    </source>
</evidence>
<proteinExistence type="inferred from homology"/>